<evidence type="ECO:0000256" key="3">
    <source>
        <dbReference type="ARBA" id="ARBA00023157"/>
    </source>
</evidence>
<keyword evidence="3" id="KW-1015">Disulfide bond</keyword>
<dbReference type="InterPro" id="IPR036249">
    <property type="entry name" value="Thioredoxin-like_sf"/>
</dbReference>
<dbReference type="Pfam" id="PF01323">
    <property type="entry name" value="DSBA"/>
    <property type="match status" value="1"/>
</dbReference>
<gene>
    <name evidence="7" type="ORF">SAMN05421779_105318</name>
</gene>
<keyword evidence="4" id="KW-0676">Redox-active center</keyword>
<protein>
    <submittedName>
        <fullName evidence="7">Protein-disulfide isomerase</fullName>
    </submittedName>
</protein>
<keyword evidence="8" id="KW-1185">Reference proteome</keyword>
<evidence type="ECO:0000256" key="5">
    <source>
        <dbReference type="SAM" id="SignalP"/>
    </source>
</evidence>
<dbReference type="Proteomes" id="UP000185678">
    <property type="component" value="Unassembled WGS sequence"/>
</dbReference>
<dbReference type="OrthoDB" id="9780147at2"/>
<reference evidence="7 8" key="1">
    <citation type="submission" date="2017-01" db="EMBL/GenBank/DDBJ databases">
        <authorList>
            <person name="Mah S.A."/>
            <person name="Swanson W.J."/>
            <person name="Moy G.W."/>
            <person name="Vacquier V.D."/>
        </authorList>
    </citation>
    <scope>NUCLEOTIDE SEQUENCE [LARGE SCALE GENOMIC DNA]</scope>
    <source>
        <strain evidence="7 8">DSM 11589</strain>
    </source>
</reference>
<sequence length="255" mass="27823">MVCVPFRLPRALMLLAGFAPLLVAAPASAADTFNDAQRAEIKGLVREYLVEHPEVIAEAIDVLRERQQKEEMERNKSALKSNSDALFHSKGDPVLGNPDGDVTVVEFFDYRCGYCKAVAPHVMEVIKGDGKVRLVLKELPILGPDSIMAARWSLAARKEKAYQAFHTAMMKYKGTYTAESLTKMAEENGLDAKKIAAAADSDEISQILKANMQLARELGINGTPAFVVGDHLVPGAMGPDDLKELIADARENKAK</sequence>
<dbReference type="AlphaFoldDB" id="A0A1N7NR45"/>
<proteinExistence type="predicted"/>
<feature type="chain" id="PRO_5012026414" evidence="5">
    <location>
        <begin position="30"/>
        <end position="255"/>
    </location>
</feature>
<dbReference type="InterPro" id="IPR001853">
    <property type="entry name" value="DSBA-like_thioredoxin_dom"/>
</dbReference>
<dbReference type="EMBL" id="FTOA01000005">
    <property type="protein sequence ID" value="SIT00873.1"/>
    <property type="molecule type" value="Genomic_DNA"/>
</dbReference>
<dbReference type="InterPro" id="IPR041205">
    <property type="entry name" value="ScsC_N"/>
</dbReference>
<evidence type="ECO:0000313" key="7">
    <source>
        <dbReference type="EMBL" id="SIT00873.1"/>
    </source>
</evidence>
<dbReference type="SUPFAM" id="SSF52833">
    <property type="entry name" value="Thioredoxin-like"/>
    <property type="match status" value="1"/>
</dbReference>
<dbReference type="CDD" id="cd03023">
    <property type="entry name" value="DsbA_Com1_like"/>
    <property type="match status" value="1"/>
</dbReference>
<keyword evidence="7" id="KW-0413">Isomerase</keyword>
<dbReference type="RefSeq" id="WP_076401216.1">
    <property type="nucleotide sequence ID" value="NZ_FTOA01000005.1"/>
</dbReference>
<dbReference type="InterPro" id="IPR013766">
    <property type="entry name" value="Thioredoxin_domain"/>
</dbReference>
<evidence type="ECO:0000256" key="1">
    <source>
        <dbReference type="ARBA" id="ARBA00022729"/>
    </source>
</evidence>
<evidence type="ECO:0000256" key="4">
    <source>
        <dbReference type="ARBA" id="ARBA00023284"/>
    </source>
</evidence>
<evidence type="ECO:0000256" key="2">
    <source>
        <dbReference type="ARBA" id="ARBA00023002"/>
    </source>
</evidence>
<dbReference type="GO" id="GO:0016491">
    <property type="term" value="F:oxidoreductase activity"/>
    <property type="evidence" value="ECO:0007669"/>
    <property type="project" value="UniProtKB-KW"/>
</dbReference>
<dbReference type="PANTHER" id="PTHR13887">
    <property type="entry name" value="GLUTATHIONE S-TRANSFERASE KAPPA"/>
    <property type="match status" value="1"/>
</dbReference>
<dbReference type="Pfam" id="PF18312">
    <property type="entry name" value="ScsC_N"/>
    <property type="match status" value="1"/>
</dbReference>
<organism evidence="7 8">
    <name type="scientific">Insolitispirillum peregrinum</name>
    <dbReference type="NCBI Taxonomy" id="80876"/>
    <lineage>
        <taxon>Bacteria</taxon>
        <taxon>Pseudomonadati</taxon>
        <taxon>Pseudomonadota</taxon>
        <taxon>Alphaproteobacteria</taxon>
        <taxon>Rhodospirillales</taxon>
        <taxon>Novispirillaceae</taxon>
        <taxon>Insolitispirillum</taxon>
    </lineage>
</organism>
<accession>A0A1N7NR45</accession>
<feature type="domain" description="Thioredoxin" evidence="6">
    <location>
        <begin position="19"/>
        <end position="251"/>
    </location>
</feature>
<dbReference type="PANTHER" id="PTHR13887:SF14">
    <property type="entry name" value="DISULFIDE BOND FORMATION PROTEIN D"/>
    <property type="match status" value="1"/>
</dbReference>
<keyword evidence="1 5" id="KW-0732">Signal</keyword>
<keyword evidence="2" id="KW-0560">Oxidoreductase</keyword>
<dbReference type="STRING" id="80876.SAMN05421779_105318"/>
<dbReference type="PROSITE" id="PS51352">
    <property type="entry name" value="THIOREDOXIN_2"/>
    <property type="match status" value="1"/>
</dbReference>
<dbReference type="GO" id="GO:0016853">
    <property type="term" value="F:isomerase activity"/>
    <property type="evidence" value="ECO:0007669"/>
    <property type="project" value="UniProtKB-KW"/>
</dbReference>
<evidence type="ECO:0000259" key="6">
    <source>
        <dbReference type="PROSITE" id="PS51352"/>
    </source>
</evidence>
<feature type="signal peptide" evidence="5">
    <location>
        <begin position="1"/>
        <end position="29"/>
    </location>
</feature>
<evidence type="ECO:0000313" key="8">
    <source>
        <dbReference type="Proteomes" id="UP000185678"/>
    </source>
</evidence>
<name>A0A1N7NR45_9PROT</name>
<dbReference type="Gene3D" id="3.40.30.10">
    <property type="entry name" value="Glutaredoxin"/>
    <property type="match status" value="1"/>
</dbReference>